<dbReference type="AlphaFoldDB" id="A0A1H0U6P3"/>
<evidence type="ECO:0000256" key="3">
    <source>
        <dbReference type="ARBA" id="ARBA00022448"/>
    </source>
</evidence>
<dbReference type="GO" id="GO:0020037">
    <property type="term" value="F:heme binding"/>
    <property type="evidence" value="ECO:0007669"/>
    <property type="project" value="InterPro"/>
</dbReference>
<dbReference type="OrthoDB" id="9790913at2"/>
<keyword evidence="3" id="KW-0813">Transport</keyword>
<feature type="binding site" description="distal binding residue" evidence="13">
    <location>
        <position position="120"/>
    </location>
    <ligand>
        <name>heme</name>
        <dbReference type="ChEBI" id="CHEBI:30413"/>
    </ligand>
    <ligandPart>
        <name>Fe</name>
        <dbReference type="ChEBI" id="CHEBI:18248"/>
    </ligandPart>
</feature>
<evidence type="ECO:0000256" key="10">
    <source>
        <dbReference type="ARBA" id="ARBA00072901"/>
    </source>
</evidence>
<evidence type="ECO:0000256" key="13">
    <source>
        <dbReference type="PIRSR" id="PIRSR601486-1"/>
    </source>
</evidence>
<dbReference type="PROSITE" id="PS01213">
    <property type="entry name" value="GLOBIN_FAM_2"/>
    <property type="match status" value="1"/>
</dbReference>
<dbReference type="SUPFAM" id="SSF46458">
    <property type="entry name" value="Globin-like"/>
    <property type="match status" value="1"/>
</dbReference>
<comment type="similarity">
    <text evidence="9">Belongs to the truncated hemoglobin family. Group II subfamily.</text>
</comment>
<dbReference type="InterPro" id="IPR009050">
    <property type="entry name" value="Globin-like_sf"/>
</dbReference>
<evidence type="ECO:0000256" key="9">
    <source>
        <dbReference type="ARBA" id="ARBA00034496"/>
    </source>
</evidence>
<gene>
    <name evidence="14" type="ORF">SAMN04487905_10674</name>
</gene>
<evidence type="ECO:0000256" key="1">
    <source>
        <dbReference type="ARBA" id="ARBA00001971"/>
    </source>
</evidence>
<evidence type="ECO:0000256" key="7">
    <source>
        <dbReference type="ARBA" id="ARBA00023004"/>
    </source>
</evidence>
<keyword evidence="4 13" id="KW-0349">Heme</keyword>
<organism evidence="14 15">
    <name type="scientific">Actinopolyspora xinjiangensis</name>
    <dbReference type="NCBI Taxonomy" id="405564"/>
    <lineage>
        <taxon>Bacteria</taxon>
        <taxon>Bacillati</taxon>
        <taxon>Actinomycetota</taxon>
        <taxon>Actinomycetes</taxon>
        <taxon>Actinopolysporales</taxon>
        <taxon>Actinopolysporaceae</taxon>
        <taxon>Actinopolyspora</taxon>
    </lineage>
</organism>
<evidence type="ECO:0000256" key="8">
    <source>
        <dbReference type="ARBA" id="ARBA00023278"/>
    </source>
</evidence>
<comment type="cofactor">
    <cofactor evidence="1">
        <name>heme</name>
        <dbReference type="ChEBI" id="CHEBI:30413"/>
    </cofactor>
</comment>
<reference evidence="15" key="1">
    <citation type="submission" date="2016-10" db="EMBL/GenBank/DDBJ databases">
        <authorList>
            <person name="Varghese N."/>
            <person name="Submissions S."/>
        </authorList>
    </citation>
    <scope>NUCLEOTIDE SEQUENCE [LARGE SCALE GENOMIC DNA]</scope>
    <source>
        <strain evidence="15">DSM 46732</strain>
    </source>
</reference>
<dbReference type="GO" id="GO:0019825">
    <property type="term" value="F:oxygen binding"/>
    <property type="evidence" value="ECO:0007669"/>
    <property type="project" value="InterPro"/>
</dbReference>
<dbReference type="PANTHER" id="PTHR47366">
    <property type="entry name" value="TWO-ON-TWO HEMOGLOBIN-3"/>
    <property type="match status" value="1"/>
</dbReference>
<dbReference type="PANTHER" id="PTHR47366:SF1">
    <property type="entry name" value="TWO-ON-TWO HEMOGLOBIN-3"/>
    <property type="match status" value="1"/>
</dbReference>
<dbReference type="GO" id="GO:0005344">
    <property type="term" value="F:oxygen carrier activity"/>
    <property type="evidence" value="ECO:0007669"/>
    <property type="project" value="UniProtKB-KW"/>
</dbReference>
<comment type="subunit">
    <text evidence="2">Homododecamer.</text>
</comment>
<dbReference type="STRING" id="405564.SAMN04487905_10674"/>
<evidence type="ECO:0000256" key="4">
    <source>
        <dbReference type="ARBA" id="ARBA00022617"/>
    </source>
</evidence>
<dbReference type="GO" id="GO:0046872">
    <property type="term" value="F:metal ion binding"/>
    <property type="evidence" value="ECO:0007669"/>
    <property type="project" value="UniProtKB-KW"/>
</dbReference>
<evidence type="ECO:0000256" key="5">
    <source>
        <dbReference type="ARBA" id="ARBA00022621"/>
    </source>
</evidence>
<dbReference type="CDD" id="cd14771">
    <property type="entry name" value="TrHb2_Mt-trHbO-like_O"/>
    <property type="match status" value="1"/>
</dbReference>
<evidence type="ECO:0000256" key="12">
    <source>
        <dbReference type="ARBA" id="ARBA00080045"/>
    </source>
</evidence>
<evidence type="ECO:0000256" key="6">
    <source>
        <dbReference type="ARBA" id="ARBA00022723"/>
    </source>
</evidence>
<keyword evidence="6" id="KW-0479">Metal-binding</keyword>
<evidence type="ECO:0000256" key="2">
    <source>
        <dbReference type="ARBA" id="ARBA00011193"/>
    </source>
</evidence>
<dbReference type="EMBL" id="FNJR01000006">
    <property type="protein sequence ID" value="SDP61648.1"/>
    <property type="molecule type" value="Genomic_DNA"/>
</dbReference>
<keyword evidence="7" id="KW-0408">Iron</keyword>
<dbReference type="InterPro" id="IPR001486">
    <property type="entry name" value="Hemoglobin_trunc"/>
</dbReference>
<dbReference type="InterPro" id="IPR019795">
    <property type="entry name" value="Globin_bac-like_CS"/>
</dbReference>
<dbReference type="InterPro" id="IPR012292">
    <property type="entry name" value="Globin/Proto"/>
</dbReference>
<keyword evidence="8" id="KW-0379">Hydroxylation</keyword>
<accession>A0A1H0U6P3</accession>
<dbReference type="FunFam" id="1.10.490.10:FF:000004">
    <property type="entry name" value="Group 2 hemoglobin yjbI"/>
    <property type="match status" value="1"/>
</dbReference>
<evidence type="ECO:0000313" key="15">
    <source>
        <dbReference type="Proteomes" id="UP000199497"/>
    </source>
</evidence>
<keyword evidence="15" id="KW-1185">Reference proteome</keyword>
<keyword evidence="5" id="KW-0561">Oxygen transport</keyword>
<sequence>MSTPETFYDQVGGEATFRAIVARFYEEVAKDELLRPLYPEEDLSGAEQRLRLFLMQYWGGPQTYSEQRGHPRLRMRHAPFKIGLAERDAWLRCMRIALDEVELTRQQRDRLWQYFEMAAHSMVNSWF</sequence>
<dbReference type="Proteomes" id="UP000199497">
    <property type="component" value="Unassembled WGS sequence"/>
</dbReference>
<protein>
    <recommendedName>
        <fullName evidence="10">Group 2 truncated hemoglobin GlbO</fullName>
    </recommendedName>
    <alternativeName>
        <fullName evidence="12">Hemoglobin-like protein HbO</fullName>
    </alternativeName>
    <alternativeName>
        <fullName evidence="11">Truncated hemoglobin</fullName>
    </alternativeName>
</protein>
<name>A0A1H0U6P3_9ACTN</name>
<dbReference type="InterPro" id="IPR044203">
    <property type="entry name" value="GlbO/GLB3-like"/>
</dbReference>
<evidence type="ECO:0000256" key="11">
    <source>
        <dbReference type="ARBA" id="ARBA00077601"/>
    </source>
</evidence>
<evidence type="ECO:0000313" key="14">
    <source>
        <dbReference type="EMBL" id="SDP61648.1"/>
    </source>
</evidence>
<dbReference type="Pfam" id="PF01152">
    <property type="entry name" value="Bac_globin"/>
    <property type="match status" value="1"/>
</dbReference>
<dbReference type="Gene3D" id="1.10.490.10">
    <property type="entry name" value="Globins"/>
    <property type="match status" value="1"/>
</dbReference>
<proteinExistence type="inferred from homology"/>
<dbReference type="RefSeq" id="WP_092601230.1">
    <property type="nucleotide sequence ID" value="NZ_FNJR01000006.1"/>
</dbReference>